<reference evidence="3 4" key="1">
    <citation type="submission" date="2018-09" db="EMBL/GenBank/DDBJ databases">
        <authorList>
            <person name="Zhu H."/>
        </authorList>
    </citation>
    <scope>NUCLEOTIDE SEQUENCE [LARGE SCALE GENOMIC DNA]</scope>
    <source>
        <strain evidence="3 4">K2W22B-5</strain>
    </source>
</reference>
<keyword evidence="4" id="KW-1185">Reference proteome</keyword>
<evidence type="ECO:0000313" key="4">
    <source>
        <dbReference type="Proteomes" id="UP000283458"/>
    </source>
</evidence>
<feature type="domain" description="BsuBI/PstI restriction endonuclease HTH" evidence="2">
    <location>
        <begin position="5"/>
        <end position="142"/>
    </location>
</feature>
<dbReference type="RefSeq" id="WP_119829588.1">
    <property type="nucleotide sequence ID" value="NZ_QYUL01000001.1"/>
</dbReference>
<evidence type="ECO:0000259" key="2">
    <source>
        <dbReference type="Pfam" id="PF17728"/>
    </source>
</evidence>
<dbReference type="Gene3D" id="3.40.1350.80">
    <property type="match status" value="1"/>
</dbReference>
<protein>
    <submittedName>
        <fullName evidence="3">Restriction endonuclease</fullName>
    </submittedName>
</protein>
<accession>A0A418W1P8</accession>
<dbReference type="Pfam" id="PF06616">
    <property type="entry name" value="BsuBI_PstI_RE"/>
    <property type="match status" value="1"/>
</dbReference>
<dbReference type="OrthoDB" id="9798907at2"/>
<dbReference type="GO" id="GO:0003677">
    <property type="term" value="F:DNA binding"/>
    <property type="evidence" value="ECO:0007669"/>
    <property type="project" value="InterPro"/>
</dbReference>
<name>A0A418W1P8_9PROT</name>
<evidence type="ECO:0000313" key="3">
    <source>
        <dbReference type="EMBL" id="RJF83947.1"/>
    </source>
</evidence>
<keyword evidence="3" id="KW-0255">Endonuclease</keyword>
<dbReference type="InterPro" id="IPR041454">
    <property type="entry name" value="BsuBI/PstI_N"/>
</dbReference>
<comment type="caution">
    <text evidence="3">The sequence shown here is derived from an EMBL/GenBank/DDBJ whole genome shotgun (WGS) entry which is preliminary data.</text>
</comment>
<dbReference type="Pfam" id="PF17728">
    <property type="entry name" value="BsuBI_PstI_RE_N"/>
    <property type="match status" value="1"/>
</dbReference>
<sequence>MAEHHNIEDALQILTELDFPRAQRNERSALCLLAIIGLTASKGWPEAENPLIGITPMMDFARDHYGKDYAPNTRETFRRQTIHQFVDAGLARYNPDKLDRPVNSPKAVYQIASEALALVQTFGTVGWQAALQVYLAQRDSLAARYAQERQQAMVPVQIAPGQAITLSPGDHSLLIKAIIEDFAPRFAPGSMLIYAGDTGDKMGYFDEESLARLGVRIDNHGKMPDVVLHYLDRGWLLLVESVTSHGPVDGKRHGELTRLFGSSTSGLVYVTAFPSRAVMSRYLADIAWETEVWCADAPSHLIHFNGQRFLGPYS</sequence>
<dbReference type="GO" id="GO:0009036">
    <property type="term" value="F:type II site-specific deoxyribonuclease activity"/>
    <property type="evidence" value="ECO:0007669"/>
    <property type="project" value="InterPro"/>
</dbReference>
<keyword evidence="3" id="KW-0540">Nuclease</keyword>
<dbReference type="EMBL" id="QYUL01000001">
    <property type="protein sequence ID" value="RJF83947.1"/>
    <property type="molecule type" value="Genomic_DNA"/>
</dbReference>
<dbReference type="Gene3D" id="1.10.10.1820">
    <property type="entry name" value="BsuBI/PstI restriction endonuclease-like"/>
    <property type="match status" value="1"/>
</dbReference>
<dbReference type="InterPro" id="IPR041962">
    <property type="entry name" value="BsuBI/PstI_N_sf"/>
</dbReference>
<gene>
    <name evidence="3" type="ORF">D3877_04820</name>
</gene>
<organism evidence="3 4">
    <name type="scientific">Azospirillum cavernae</name>
    <dbReference type="NCBI Taxonomy" id="2320860"/>
    <lineage>
        <taxon>Bacteria</taxon>
        <taxon>Pseudomonadati</taxon>
        <taxon>Pseudomonadota</taxon>
        <taxon>Alphaproteobacteria</taxon>
        <taxon>Rhodospirillales</taxon>
        <taxon>Azospirillaceae</taxon>
        <taxon>Azospirillum</taxon>
    </lineage>
</organism>
<feature type="domain" description="BsuBI/PstI restriction endonuclease" evidence="1">
    <location>
        <begin position="154"/>
        <end position="307"/>
    </location>
</feature>
<dbReference type="Proteomes" id="UP000283458">
    <property type="component" value="Unassembled WGS sequence"/>
</dbReference>
<dbReference type="InterPro" id="IPR041963">
    <property type="entry name" value="BsuBI/PstI_C_sf"/>
</dbReference>
<dbReference type="InterPro" id="IPR009528">
    <property type="entry name" value="Restrct_endonuc_II_BsuBI_C"/>
</dbReference>
<proteinExistence type="predicted"/>
<dbReference type="GO" id="GO:0009307">
    <property type="term" value="P:DNA restriction-modification system"/>
    <property type="evidence" value="ECO:0007669"/>
    <property type="project" value="InterPro"/>
</dbReference>
<dbReference type="GO" id="GO:0000287">
    <property type="term" value="F:magnesium ion binding"/>
    <property type="evidence" value="ECO:0007669"/>
    <property type="project" value="InterPro"/>
</dbReference>
<keyword evidence="3" id="KW-0378">Hydrolase</keyword>
<evidence type="ECO:0000259" key="1">
    <source>
        <dbReference type="Pfam" id="PF06616"/>
    </source>
</evidence>
<dbReference type="AlphaFoldDB" id="A0A418W1P8"/>